<organism evidence="1 2">
    <name type="scientific">Flavobacterium chilense</name>
    <dbReference type="NCBI Taxonomy" id="946677"/>
    <lineage>
        <taxon>Bacteria</taxon>
        <taxon>Pseudomonadati</taxon>
        <taxon>Bacteroidota</taxon>
        <taxon>Flavobacteriia</taxon>
        <taxon>Flavobacteriales</taxon>
        <taxon>Flavobacteriaceae</taxon>
        <taxon>Flavobacterium</taxon>
    </lineage>
</organism>
<evidence type="ECO:0000313" key="2">
    <source>
        <dbReference type="Proteomes" id="UP000184028"/>
    </source>
</evidence>
<sequence>MINKKYILIPKEFVESEIPEIDSDELYLLNNSTDFKVQIFEGKLKVEEYKRDEICIFLLPNGYLAGSDGGEFGGGKLIYIPNENPKNFTIIKDAAMRYIFKFKDKIYFIEGFWNMSSHYGDLYELEIKGDKFTYKELVSFHDTPLAYTIYQDKILIVTNENLYILTDSNKESIFKDNFLDYFYSNSIAAFDDENIFIGVRGGIVKLDLINETVKFYKNINKDFKNISKLKL</sequence>
<evidence type="ECO:0000313" key="1">
    <source>
        <dbReference type="EMBL" id="SHM84441.1"/>
    </source>
</evidence>
<dbReference type="AlphaFoldDB" id="A0A1M7M196"/>
<dbReference type="OrthoDB" id="2987994at2"/>
<name>A0A1M7M196_9FLAO</name>
<dbReference type="InterPro" id="IPR015943">
    <property type="entry name" value="WD40/YVTN_repeat-like_dom_sf"/>
</dbReference>
<proteinExistence type="predicted"/>
<dbReference type="Gene3D" id="2.130.10.10">
    <property type="entry name" value="YVTN repeat-like/Quinoprotein amine dehydrogenase"/>
    <property type="match status" value="1"/>
</dbReference>
<dbReference type="RefSeq" id="WP_068845289.1">
    <property type="nucleotide sequence ID" value="NZ_FRBT01000011.1"/>
</dbReference>
<accession>A0A1M7M196</accession>
<dbReference type="Proteomes" id="UP000184028">
    <property type="component" value="Unassembled WGS sequence"/>
</dbReference>
<reference evidence="2" key="1">
    <citation type="submission" date="2016-11" db="EMBL/GenBank/DDBJ databases">
        <authorList>
            <person name="Varghese N."/>
            <person name="Submissions S."/>
        </authorList>
    </citation>
    <scope>NUCLEOTIDE SEQUENCE [LARGE SCALE GENOMIC DNA]</scope>
    <source>
        <strain evidence="2">DSM 24724</strain>
    </source>
</reference>
<gene>
    <name evidence="1" type="ORF">SAMN05444484_11115</name>
</gene>
<dbReference type="STRING" id="946677.SAMN05444484_11115"/>
<dbReference type="EMBL" id="FRBT01000011">
    <property type="protein sequence ID" value="SHM84441.1"/>
    <property type="molecule type" value="Genomic_DNA"/>
</dbReference>
<keyword evidence="2" id="KW-1185">Reference proteome</keyword>
<protein>
    <submittedName>
        <fullName evidence="1">Uncharacterized protein</fullName>
    </submittedName>
</protein>